<reference evidence="9 10" key="1">
    <citation type="journal article" date="2022" name="IScience">
        <title>An ultrasensitive nanofiber-based assay for enzymatic hydrolysis and deep-sea microbial degradation of cellulose.</title>
        <authorList>
            <person name="Tsudome M."/>
            <person name="Tachioka M."/>
            <person name="Miyazaki M."/>
            <person name="Uchimura K."/>
            <person name="Tsuda M."/>
            <person name="Takaki Y."/>
            <person name="Deguchi S."/>
        </authorList>
    </citation>
    <scope>NUCLEOTIDE SEQUENCE [LARGE SCALE GENOMIC DNA]</scope>
    <source>
        <strain evidence="9 10">GE09</strain>
    </source>
</reference>
<accession>A0AAN1WI55</accession>
<feature type="domain" description="Nudix hydrolase" evidence="8">
    <location>
        <begin position="45"/>
        <end position="173"/>
    </location>
</feature>
<dbReference type="GO" id="GO:0006753">
    <property type="term" value="P:nucleoside phosphate metabolic process"/>
    <property type="evidence" value="ECO:0007669"/>
    <property type="project" value="TreeGrafter"/>
</dbReference>
<evidence type="ECO:0000313" key="9">
    <source>
        <dbReference type="EMBL" id="BCD97970.1"/>
    </source>
</evidence>
<dbReference type="PANTHER" id="PTHR11839">
    <property type="entry name" value="UDP/ADP-SUGAR PYROPHOSPHATASE"/>
    <property type="match status" value="1"/>
</dbReference>
<dbReference type="PROSITE" id="PS00893">
    <property type="entry name" value="NUDIX_BOX"/>
    <property type="match status" value="1"/>
</dbReference>
<evidence type="ECO:0000256" key="6">
    <source>
        <dbReference type="ARBA" id="ARBA00032162"/>
    </source>
</evidence>
<dbReference type="GO" id="GO:0019693">
    <property type="term" value="P:ribose phosphate metabolic process"/>
    <property type="evidence" value="ECO:0007669"/>
    <property type="project" value="TreeGrafter"/>
</dbReference>
<dbReference type="RefSeq" id="WP_236982006.1">
    <property type="nucleotide sequence ID" value="NZ_AP023086.1"/>
</dbReference>
<dbReference type="PANTHER" id="PTHR11839:SF18">
    <property type="entry name" value="NUDIX HYDROLASE DOMAIN-CONTAINING PROTEIN"/>
    <property type="match status" value="1"/>
</dbReference>
<dbReference type="GO" id="GO:0005829">
    <property type="term" value="C:cytosol"/>
    <property type="evidence" value="ECO:0007669"/>
    <property type="project" value="TreeGrafter"/>
</dbReference>
<dbReference type="Pfam" id="PF00293">
    <property type="entry name" value="NUDIX"/>
    <property type="match status" value="1"/>
</dbReference>
<evidence type="ECO:0000256" key="7">
    <source>
        <dbReference type="ARBA" id="ARBA00032272"/>
    </source>
</evidence>
<keyword evidence="10" id="KW-1185">Reference proteome</keyword>
<evidence type="ECO:0000256" key="3">
    <source>
        <dbReference type="ARBA" id="ARBA00007275"/>
    </source>
</evidence>
<proteinExistence type="inferred from homology"/>
<dbReference type="InterPro" id="IPR000086">
    <property type="entry name" value="NUDIX_hydrolase_dom"/>
</dbReference>
<evidence type="ECO:0000259" key="8">
    <source>
        <dbReference type="PROSITE" id="PS51462"/>
    </source>
</evidence>
<dbReference type="InterPro" id="IPR015797">
    <property type="entry name" value="NUDIX_hydrolase-like_dom_sf"/>
</dbReference>
<evidence type="ECO:0000256" key="2">
    <source>
        <dbReference type="ARBA" id="ARBA00001946"/>
    </source>
</evidence>
<organism evidence="9 10">
    <name type="scientific">Marinagarivorans cellulosilyticus</name>
    <dbReference type="NCBI Taxonomy" id="2721545"/>
    <lineage>
        <taxon>Bacteria</taxon>
        <taxon>Pseudomonadati</taxon>
        <taxon>Pseudomonadota</taxon>
        <taxon>Gammaproteobacteria</taxon>
        <taxon>Cellvibrionales</taxon>
        <taxon>Cellvibrionaceae</taxon>
        <taxon>Marinagarivorans</taxon>
    </lineage>
</organism>
<name>A0AAN1WI55_9GAMM</name>
<dbReference type="EMBL" id="AP023086">
    <property type="protein sequence ID" value="BCD97970.1"/>
    <property type="molecule type" value="Genomic_DNA"/>
</dbReference>
<comment type="cofactor">
    <cofactor evidence="2">
        <name>Mg(2+)</name>
        <dbReference type="ChEBI" id="CHEBI:18420"/>
    </cofactor>
</comment>
<gene>
    <name evidence="9" type="ORF">MARGE09_P2171</name>
</gene>
<sequence length="186" mass="19978">MTIKTVGPWQCLDSKVVYDNPWISVHHENVITPGNTAGIYGVVHFKGTAVGVLPIDDEGNTWLVKQTRYTLGGESIEIPEGGAAPGEKTIDCARRELKEEVGLEATDIRYLMTLHLSNSVTDEAADIFVAKGLTEGAVAHEASEDITVLKLSFKSALAMVMNGEITDAISVAAIQRLALTEGLNEI</sequence>
<comment type="similarity">
    <text evidence="3">Belongs to the Nudix hydrolase family. NudK subfamily.</text>
</comment>
<dbReference type="GO" id="GO:0016787">
    <property type="term" value="F:hydrolase activity"/>
    <property type="evidence" value="ECO:0007669"/>
    <property type="project" value="UniProtKB-KW"/>
</dbReference>
<dbReference type="Proteomes" id="UP001320119">
    <property type="component" value="Chromosome"/>
</dbReference>
<evidence type="ECO:0000256" key="4">
    <source>
        <dbReference type="ARBA" id="ARBA00016377"/>
    </source>
</evidence>
<evidence type="ECO:0000313" key="10">
    <source>
        <dbReference type="Proteomes" id="UP001320119"/>
    </source>
</evidence>
<protein>
    <recommendedName>
        <fullName evidence="4">GDP-mannose pyrophosphatase</fullName>
    </recommendedName>
    <alternativeName>
        <fullName evidence="6">GDP-mannose hydrolase</fullName>
    </alternativeName>
    <alternativeName>
        <fullName evidence="7">GDPMK</fullName>
    </alternativeName>
</protein>
<dbReference type="PROSITE" id="PS51462">
    <property type="entry name" value="NUDIX"/>
    <property type="match status" value="1"/>
</dbReference>
<dbReference type="CDD" id="cd24161">
    <property type="entry name" value="NUDIX_ADPRase_Ndx2"/>
    <property type="match status" value="1"/>
</dbReference>
<dbReference type="InterPro" id="IPR020084">
    <property type="entry name" value="NUDIX_hydrolase_CS"/>
</dbReference>
<evidence type="ECO:0000256" key="1">
    <source>
        <dbReference type="ARBA" id="ARBA00000847"/>
    </source>
</evidence>
<evidence type="ECO:0000256" key="5">
    <source>
        <dbReference type="ARBA" id="ARBA00022801"/>
    </source>
</evidence>
<dbReference type="AlphaFoldDB" id="A0AAN1WI55"/>
<keyword evidence="5" id="KW-0378">Hydrolase</keyword>
<comment type="catalytic activity">
    <reaction evidence="1">
        <text>GDP-alpha-D-mannose + H2O = alpha-D-mannose 1-phosphate + GMP + 2 H(+)</text>
        <dbReference type="Rhea" id="RHEA:27978"/>
        <dbReference type="ChEBI" id="CHEBI:15377"/>
        <dbReference type="ChEBI" id="CHEBI:15378"/>
        <dbReference type="ChEBI" id="CHEBI:57527"/>
        <dbReference type="ChEBI" id="CHEBI:58115"/>
        <dbReference type="ChEBI" id="CHEBI:58409"/>
    </reaction>
</comment>
<dbReference type="KEGG" id="marq:MARGE09_P2171"/>
<dbReference type="SUPFAM" id="SSF55811">
    <property type="entry name" value="Nudix"/>
    <property type="match status" value="1"/>
</dbReference>
<dbReference type="Gene3D" id="3.90.79.10">
    <property type="entry name" value="Nucleoside Triphosphate Pyrophosphohydrolase"/>
    <property type="match status" value="1"/>
</dbReference>